<dbReference type="GeneID" id="32901343"/>
<dbReference type="EMBL" id="CP021324">
    <property type="protein sequence ID" value="ARS64499.1"/>
    <property type="molecule type" value="Genomic_DNA"/>
</dbReference>
<name>A0A2Z2HNH6_9ARCH</name>
<dbReference type="KEGG" id="nct:NMSP_0880"/>
<dbReference type="Proteomes" id="UP000249949">
    <property type="component" value="Chromosome"/>
</dbReference>
<reference evidence="1 2" key="1">
    <citation type="journal article" date="2017" name="Environ. Microbiol.">
        <title>Genome and epigenome of a novel marine Thaumarchaeota strain suggest viral infection, phosphorothioation DNA modification and multiple restriction systems.</title>
        <authorList>
            <person name="Ahlgren N.A."/>
            <person name="Chen Y."/>
            <person name="Needham D.M."/>
            <person name="Parada A.E."/>
            <person name="Sachdeva R."/>
            <person name="Trinh V."/>
            <person name="Chen T."/>
            <person name="Fuhrman J.A."/>
        </authorList>
    </citation>
    <scope>NUCLEOTIDE SEQUENCE [LARGE SCALE GENOMIC DNA]</scope>
    <source>
        <strain evidence="1 2">SPOT01</strain>
    </source>
</reference>
<protein>
    <submittedName>
        <fullName evidence="1">Uncharacterized protein</fullName>
    </submittedName>
</protein>
<keyword evidence="2" id="KW-1185">Reference proteome</keyword>
<proteinExistence type="predicted"/>
<dbReference type="RefSeq" id="WP_086907591.1">
    <property type="nucleotide sequence ID" value="NZ_CP021324.1"/>
</dbReference>
<dbReference type="OrthoDB" id="4072at2157"/>
<sequence>MTLCPTCKLSMESHSTSELMECCMKQVNDGLVDNQKGTCPNCKHQIEKHSDKQLAECTLEFLKSNNSN</sequence>
<gene>
    <name evidence="1" type="ORF">NMSP_0880</name>
</gene>
<evidence type="ECO:0000313" key="1">
    <source>
        <dbReference type="EMBL" id="ARS64499.1"/>
    </source>
</evidence>
<evidence type="ECO:0000313" key="2">
    <source>
        <dbReference type="Proteomes" id="UP000249949"/>
    </source>
</evidence>
<accession>A0A2Z2HNH6</accession>
<organism evidence="1 2">
    <name type="scientific">Candidatus Nitrosomarinus catalinensis</name>
    <dbReference type="NCBI Taxonomy" id="1898749"/>
    <lineage>
        <taxon>Archaea</taxon>
        <taxon>Nitrososphaerota</taxon>
        <taxon>Nitrososphaeria</taxon>
        <taxon>Nitrosopumilales</taxon>
        <taxon>Nitrosopumilaceae</taxon>
        <taxon>Candidatus Nitrosomarinus</taxon>
    </lineage>
</organism>
<dbReference type="AlphaFoldDB" id="A0A2Z2HNH6"/>